<reference evidence="2" key="2">
    <citation type="submission" date="2015-01" db="EMBL/GenBank/DDBJ databases">
        <title>Evolutionary Origins and Diversification of the Mycorrhizal Mutualists.</title>
        <authorList>
            <consortium name="DOE Joint Genome Institute"/>
            <consortium name="Mycorrhizal Genomics Consortium"/>
            <person name="Kohler A."/>
            <person name="Kuo A."/>
            <person name="Nagy L.G."/>
            <person name="Floudas D."/>
            <person name="Copeland A."/>
            <person name="Barry K.W."/>
            <person name="Cichocki N."/>
            <person name="Veneault-Fourrey C."/>
            <person name="LaButti K."/>
            <person name="Lindquist E.A."/>
            <person name="Lipzen A."/>
            <person name="Lundell T."/>
            <person name="Morin E."/>
            <person name="Murat C."/>
            <person name="Riley R."/>
            <person name="Ohm R."/>
            <person name="Sun H."/>
            <person name="Tunlid A."/>
            <person name="Henrissat B."/>
            <person name="Grigoriev I.V."/>
            <person name="Hibbett D.S."/>
            <person name="Martin F."/>
        </authorList>
    </citation>
    <scope>NUCLEOTIDE SEQUENCE [LARGE SCALE GENOMIC DNA]</scope>
    <source>
        <strain evidence="2">Foug A</strain>
    </source>
</reference>
<organism evidence="1 2">
    <name type="scientific">Scleroderma citrinum Foug A</name>
    <dbReference type="NCBI Taxonomy" id="1036808"/>
    <lineage>
        <taxon>Eukaryota</taxon>
        <taxon>Fungi</taxon>
        <taxon>Dikarya</taxon>
        <taxon>Basidiomycota</taxon>
        <taxon>Agaricomycotina</taxon>
        <taxon>Agaricomycetes</taxon>
        <taxon>Agaricomycetidae</taxon>
        <taxon>Boletales</taxon>
        <taxon>Sclerodermatineae</taxon>
        <taxon>Sclerodermataceae</taxon>
        <taxon>Scleroderma</taxon>
    </lineage>
</organism>
<dbReference type="EMBL" id="KN822198">
    <property type="protein sequence ID" value="KIM52832.1"/>
    <property type="molecule type" value="Genomic_DNA"/>
</dbReference>
<dbReference type="Proteomes" id="UP000053989">
    <property type="component" value="Unassembled WGS sequence"/>
</dbReference>
<name>A0A0C2ZJ78_9AGAM</name>
<evidence type="ECO:0000313" key="1">
    <source>
        <dbReference type="EMBL" id="KIM52832.1"/>
    </source>
</evidence>
<dbReference type="AlphaFoldDB" id="A0A0C2ZJ78"/>
<accession>A0A0C2ZJ78</accession>
<keyword evidence="2" id="KW-1185">Reference proteome</keyword>
<feature type="non-terminal residue" evidence="1">
    <location>
        <position position="1"/>
    </location>
</feature>
<evidence type="ECO:0000313" key="2">
    <source>
        <dbReference type="Proteomes" id="UP000053989"/>
    </source>
</evidence>
<dbReference type="HOGENOM" id="CLU_3125889_0_0_1"/>
<reference evidence="1 2" key="1">
    <citation type="submission" date="2014-04" db="EMBL/GenBank/DDBJ databases">
        <authorList>
            <consortium name="DOE Joint Genome Institute"/>
            <person name="Kuo A."/>
            <person name="Kohler A."/>
            <person name="Nagy L.G."/>
            <person name="Floudas D."/>
            <person name="Copeland A."/>
            <person name="Barry K.W."/>
            <person name="Cichocki N."/>
            <person name="Veneault-Fourrey C."/>
            <person name="LaButti K."/>
            <person name="Lindquist E.A."/>
            <person name="Lipzen A."/>
            <person name="Lundell T."/>
            <person name="Morin E."/>
            <person name="Murat C."/>
            <person name="Sun H."/>
            <person name="Tunlid A."/>
            <person name="Henrissat B."/>
            <person name="Grigoriev I.V."/>
            <person name="Hibbett D.S."/>
            <person name="Martin F."/>
            <person name="Nordberg H.P."/>
            <person name="Cantor M.N."/>
            <person name="Hua S.X."/>
        </authorList>
    </citation>
    <scope>NUCLEOTIDE SEQUENCE [LARGE SCALE GENOMIC DNA]</scope>
    <source>
        <strain evidence="1 2">Foug A</strain>
    </source>
</reference>
<protein>
    <submittedName>
        <fullName evidence="1">Uncharacterized protein</fullName>
    </submittedName>
</protein>
<gene>
    <name evidence="1" type="ORF">SCLCIDRAFT_140251</name>
</gene>
<proteinExistence type="predicted"/>
<dbReference type="InParanoid" id="A0A0C2ZJ78"/>
<dbReference type="OrthoDB" id="2686234at2759"/>
<sequence length="50" mass="5592">LNLIIWFICTGAMFVIAVLGLVTCPTQHVFNTSELTSHLYQNDPNNVWGV</sequence>
<dbReference type="STRING" id="1036808.A0A0C2ZJ78"/>